<evidence type="ECO:0000256" key="4">
    <source>
        <dbReference type="ARBA" id="ARBA00022827"/>
    </source>
</evidence>
<feature type="compositionally biased region" description="Basic and acidic residues" evidence="7">
    <location>
        <begin position="1"/>
        <end position="19"/>
    </location>
</feature>
<dbReference type="PANTHER" id="PTHR11552">
    <property type="entry name" value="GLUCOSE-METHANOL-CHOLINE GMC OXIDOREDUCTASE"/>
    <property type="match status" value="1"/>
</dbReference>
<evidence type="ECO:0000313" key="11">
    <source>
        <dbReference type="Proteomes" id="UP000005940"/>
    </source>
</evidence>
<dbReference type="GO" id="GO:0016614">
    <property type="term" value="F:oxidoreductase activity, acting on CH-OH group of donors"/>
    <property type="evidence" value="ECO:0007669"/>
    <property type="project" value="InterPro"/>
</dbReference>
<dbReference type="SUPFAM" id="SSF54373">
    <property type="entry name" value="FAD-linked reductases, C-terminal domain"/>
    <property type="match status" value="1"/>
</dbReference>
<accession>A0A7G3ULQ9</accession>
<keyword evidence="11" id="KW-1185">Reference proteome</keyword>
<dbReference type="Pfam" id="PF05199">
    <property type="entry name" value="GMC_oxred_C"/>
    <property type="match status" value="1"/>
</dbReference>
<organism evidence="10 11">
    <name type="scientific">Streptomyces tsukubensis (strain DSM 42081 / NBRC 108919 / NRRL 18488 / 9993)</name>
    <dbReference type="NCBI Taxonomy" id="1114943"/>
    <lineage>
        <taxon>Bacteria</taxon>
        <taxon>Bacillati</taxon>
        <taxon>Actinomycetota</taxon>
        <taxon>Actinomycetes</taxon>
        <taxon>Kitasatosporales</taxon>
        <taxon>Streptomycetaceae</taxon>
        <taxon>Streptomyces</taxon>
    </lineage>
</organism>
<dbReference type="Gene3D" id="3.30.410.40">
    <property type="match status" value="1"/>
</dbReference>
<dbReference type="GO" id="GO:0050660">
    <property type="term" value="F:flavin adenine dinucleotide binding"/>
    <property type="evidence" value="ECO:0007669"/>
    <property type="project" value="InterPro"/>
</dbReference>
<dbReference type="Gene3D" id="3.50.50.60">
    <property type="entry name" value="FAD/NAD(P)-binding domain"/>
    <property type="match status" value="1"/>
</dbReference>
<feature type="domain" description="Glucose-methanol-choline oxidoreductase N-terminal" evidence="8">
    <location>
        <begin position="106"/>
        <end position="129"/>
    </location>
</feature>
<dbReference type="PROSITE" id="PS00624">
    <property type="entry name" value="GMC_OXRED_2"/>
    <property type="match status" value="1"/>
</dbReference>
<comment type="similarity">
    <text evidence="2 6">Belongs to the GMC oxidoreductase family.</text>
</comment>
<dbReference type="InterPro" id="IPR012132">
    <property type="entry name" value="GMC_OxRdtase"/>
</dbReference>
<evidence type="ECO:0000256" key="1">
    <source>
        <dbReference type="ARBA" id="ARBA00001974"/>
    </source>
</evidence>
<dbReference type="PRINTS" id="PR00411">
    <property type="entry name" value="PNDRDTASEI"/>
</dbReference>
<dbReference type="PANTHER" id="PTHR11552:SF147">
    <property type="entry name" value="CHOLINE DEHYDROGENASE, MITOCHONDRIAL"/>
    <property type="match status" value="1"/>
</dbReference>
<dbReference type="Proteomes" id="UP000005940">
    <property type="component" value="Chromosome"/>
</dbReference>
<evidence type="ECO:0000259" key="8">
    <source>
        <dbReference type="PROSITE" id="PS00623"/>
    </source>
</evidence>
<evidence type="ECO:0000259" key="9">
    <source>
        <dbReference type="PROSITE" id="PS00624"/>
    </source>
</evidence>
<evidence type="ECO:0000313" key="10">
    <source>
        <dbReference type="EMBL" id="QKM71317.1"/>
    </source>
</evidence>
<name>A0A7G3ULQ9_STRT9</name>
<dbReference type="Pfam" id="PF00732">
    <property type="entry name" value="GMC_oxred_N"/>
    <property type="match status" value="1"/>
</dbReference>
<evidence type="ECO:0000256" key="2">
    <source>
        <dbReference type="ARBA" id="ARBA00010790"/>
    </source>
</evidence>
<dbReference type="InterPro" id="IPR007867">
    <property type="entry name" value="GMC_OxRtase_C"/>
</dbReference>
<keyword evidence="3 6" id="KW-0285">Flavoprotein</keyword>
<dbReference type="InterPro" id="IPR000172">
    <property type="entry name" value="GMC_OxRdtase_N"/>
</dbReference>
<evidence type="ECO:0000256" key="6">
    <source>
        <dbReference type="RuleBase" id="RU003968"/>
    </source>
</evidence>
<evidence type="ECO:0000256" key="7">
    <source>
        <dbReference type="SAM" id="MobiDB-lite"/>
    </source>
</evidence>
<dbReference type="PROSITE" id="PS00623">
    <property type="entry name" value="GMC_OXRED_1"/>
    <property type="match status" value="1"/>
</dbReference>
<reference evidence="10 11" key="1">
    <citation type="journal article" date="2012" name="J. Bacteriol.">
        <title>Draft genome of Streptomyces tsukubaensis NRRL 18488, the producer of the clinically important immunosuppressant tacrolimus (FK506).</title>
        <authorList>
            <person name="Barreiro C."/>
            <person name="Prieto C."/>
            <person name="Sola-Landa A."/>
            <person name="Solera E."/>
            <person name="Martinez-Castro M."/>
            <person name="Perez-Redondo R."/>
            <person name="Garcia-Estrada C."/>
            <person name="Aparicio J.F."/>
            <person name="Fernandez-Martinez L.T."/>
            <person name="Santos-Aberturas J."/>
            <person name="Salehi-Najafabadi Z."/>
            <person name="Rodriguez-Garcia A."/>
            <person name="Tauch A."/>
            <person name="Martin J.F."/>
        </authorList>
    </citation>
    <scope>NUCLEOTIDE SEQUENCE [LARGE SCALE GENOMIC DNA]</scope>
    <source>
        <strain evidence="11">DSM 42081 / NBRC 108919 / NRRL 18488 / 9993</strain>
    </source>
</reference>
<dbReference type="AlphaFoldDB" id="A0A7G3ULQ9"/>
<feature type="binding site" evidence="5">
    <location>
        <position position="246"/>
    </location>
    <ligand>
        <name>FAD</name>
        <dbReference type="ChEBI" id="CHEBI:57692"/>
    </ligand>
</feature>
<evidence type="ECO:0000256" key="5">
    <source>
        <dbReference type="PIRSR" id="PIRSR000137-2"/>
    </source>
</evidence>
<proteinExistence type="inferred from homology"/>
<dbReference type="SUPFAM" id="SSF51905">
    <property type="entry name" value="FAD/NAD(P)-binding domain"/>
    <property type="match status" value="1"/>
</dbReference>
<dbReference type="InterPro" id="IPR036188">
    <property type="entry name" value="FAD/NAD-bd_sf"/>
</dbReference>
<sequence>MHEPRHDHEQGQERGREQDWEQDWDLIVVGAGSAGAALAARSAAKGKRVLLLEAGPDHRSSQLSEVWRLPNPLRALGDPAAGRSLLQQGLTARRTEVQPPLPYLQGRGVGGSSTVNGQIAIRPPMEDFDDWARAGCTGWSPRDVLPYFARLEDDAQYGGEPGHGRGGPIPVTRTPAAAWGAVDRALYETALAAGYGWAPDVNAPGATGVSPYPVNSRGGRRVTTNDGYLEPQRENPLLTIRCEATVDRVLLSGRRATGVRYLTGGRVREARADRVVLSAGAVHSPAILQRSGIGPADGLRALGIAPVVDLPVGAGLQDHPLSIIGLPLAEPWAAGADDRYTNVCVRYTSGGPGGQPNDMMFVACNQNVLALARADTGRGAGAILVWVNQVYARGQVVLRSADPTALPFLDQRMLSDVRDLQRLRDGVRTLLELARARPVAELGDGRFDEVNAELLAAVDDDGALDGYLLRTAGDGQHPTSSCRMGDPADPATVVDPGGRVLGTEGLYVADASVLPSCPRSNTNLVSIMVGELTADRLD</sequence>
<comment type="cofactor">
    <cofactor evidence="1 5">
        <name>FAD</name>
        <dbReference type="ChEBI" id="CHEBI:57692"/>
    </cofactor>
</comment>
<protein>
    <submittedName>
        <fullName evidence="10">Glucose-methanol-choline oxidoreductase</fullName>
    </submittedName>
</protein>
<dbReference type="PIRSF" id="PIRSF000137">
    <property type="entry name" value="Alcohol_oxidase"/>
    <property type="match status" value="1"/>
</dbReference>
<feature type="region of interest" description="Disordered" evidence="7">
    <location>
        <begin position="1"/>
        <end position="20"/>
    </location>
</feature>
<keyword evidence="4 5" id="KW-0274">FAD</keyword>
<feature type="domain" description="Glucose-methanol-choline oxidoreductase N-terminal" evidence="9">
    <location>
        <begin position="280"/>
        <end position="294"/>
    </location>
</feature>
<evidence type="ECO:0000256" key="3">
    <source>
        <dbReference type="ARBA" id="ARBA00022630"/>
    </source>
</evidence>
<gene>
    <name evidence="10" type="ORF">STSU_002010</name>
</gene>
<dbReference type="EMBL" id="CP029159">
    <property type="protein sequence ID" value="QKM71317.1"/>
    <property type="molecule type" value="Genomic_DNA"/>
</dbReference>